<dbReference type="Gene3D" id="1.10.287.130">
    <property type="match status" value="1"/>
</dbReference>
<evidence type="ECO:0000256" key="5">
    <source>
        <dbReference type="ARBA" id="ARBA00022777"/>
    </source>
</evidence>
<dbReference type="SMART" id="SM00388">
    <property type="entry name" value="HisKA"/>
    <property type="match status" value="1"/>
</dbReference>
<accession>A0A540X283</accession>
<dbReference type="CDD" id="cd00130">
    <property type="entry name" value="PAS"/>
    <property type="match status" value="2"/>
</dbReference>
<dbReference type="InterPro" id="IPR035965">
    <property type="entry name" value="PAS-like_dom_sf"/>
</dbReference>
<dbReference type="FunFam" id="3.30.450.20:FF:000099">
    <property type="entry name" value="Sensory box sensor histidine kinase"/>
    <property type="match status" value="2"/>
</dbReference>
<dbReference type="SUPFAM" id="SSF47384">
    <property type="entry name" value="Homodimeric domain of signal transducing histidine kinase"/>
    <property type="match status" value="1"/>
</dbReference>
<dbReference type="Pfam" id="PF02518">
    <property type="entry name" value="HATPase_c"/>
    <property type="match status" value="1"/>
</dbReference>
<keyword evidence="5" id="KW-0418">Kinase</keyword>
<evidence type="ECO:0000259" key="7">
    <source>
        <dbReference type="PROSITE" id="PS50112"/>
    </source>
</evidence>
<dbReference type="SMART" id="SM00086">
    <property type="entry name" value="PAC"/>
    <property type="match status" value="2"/>
</dbReference>
<dbReference type="SMART" id="SM00387">
    <property type="entry name" value="HATPase_c"/>
    <property type="match status" value="1"/>
</dbReference>
<dbReference type="InterPro" id="IPR003018">
    <property type="entry name" value="GAF"/>
</dbReference>
<dbReference type="PROSITE" id="PS50109">
    <property type="entry name" value="HIS_KIN"/>
    <property type="match status" value="1"/>
</dbReference>
<dbReference type="InterPro" id="IPR003594">
    <property type="entry name" value="HATPase_dom"/>
</dbReference>
<evidence type="ECO:0000256" key="4">
    <source>
        <dbReference type="ARBA" id="ARBA00022679"/>
    </source>
</evidence>
<evidence type="ECO:0000259" key="6">
    <source>
        <dbReference type="PROSITE" id="PS50109"/>
    </source>
</evidence>
<feature type="domain" description="PAS" evidence="7">
    <location>
        <begin position="29"/>
        <end position="93"/>
    </location>
</feature>
<dbReference type="SUPFAM" id="SSF55874">
    <property type="entry name" value="ATPase domain of HSP90 chaperone/DNA topoisomerase II/histidine kinase"/>
    <property type="match status" value="1"/>
</dbReference>
<dbReference type="InterPro" id="IPR000014">
    <property type="entry name" value="PAS"/>
</dbReference>
<dbReference type="Pfam" id="PF08447">
    <property type="entry name" value="PAS_3"/>
    <property type="match status" value="2"/>
</dbReference>
<dbReference type="Gene3D" id="3.30.450.40">
    <property type="match status" value="3"/>
</dbReference>
<feature type="domain" description="Histidine kinase" evidence="6">
    <location>
        <begin position="824"/>
        <end position="1037"/>
    </location>
</feature>
<comment type="caution">
    <text evidence="9">The sequence shown here is derived from an EMBL/GenBank/DDBJ whole genome shotgun (WGS) entry which is preliminary data.</text>
</comment>
<dbReference type="GO" id="GO:0000155">
    <property type="term" value="F:phosphorelay sensor kinase activity"/>
    <property type="evidence" value="ECO:0007669"/>
    <property type="project" value="InterPro"/>
</dbReference>
<dbReference type="FunFam" id="3.30.450.40:FF:000035">
    <property type="entry name" value="PAS sensor protein"/>
    <property type="match status" value="1"/>
</dbReference>
<dbReference type="Proteomes" id="UP000315369">
    <property type="component" value="Unassembled WGS sequence"/>
</dbReference>
<reference evidence="9 10" key="1">
    <citation type="submission" date="2019-06" db="EMBL/GenBank/DDBJ databases">
        <authorList>
            <person name="Livingstone P."/>
            <person name="Whitworth D."/>
        </authorList>
    </citation>
    <scope>NUCLEOTIDE SEQUENCE [LARGE SCALE GENOMIC DNA]</scope>
    <source>
        <strain evidence="9 10">AM401</strain>
    </source>
</reference>
<dbReference type="OrthoDB" id="5524356at2"/>
<organism evidence="9 10">
    <name type="scientific">Myxococcus llanfairpwllgwyngyllgogerychwyrndrobwllllantysiliogogogochensis</name>
    <dbReference type="NCBI Taxonomy" id="2590453"/>
    <lineage>
        <taxon>Bacteria</taxon>
        <taxon>Pseudomonadati</taxon>
        <taxon>Myxococcota</taxon>
        <taxon>Myxococcia</taxon>
        <taxon>Myxococcales</taxon>
        <taxon>Cystobacterineae</taxon>
        <taxon>Myxococcaceae</taxon>
        <taxon>Myxococcus</taxon>
    </lineage>
</organism>
<name>A0A540X283_9BACT</name>
<evidence type="ECO:0000313" key="9">
    <source>
        <dbReference type="EMBL" id="TQF15323.1"/>
    </source>
</evidence>
<dbReference type="InterPro" id="IPR004358">
    <property type="entry name" value="Sig_transdc_His_kin-like_C"/>
</dbReference>
<feature type="domain" description="PAC" evidence="8">
    <location>
        <begin position="580"/>
        <end position="632"/>
    </location>
</feature>
<evidence type="ECO:0000256" key="3">
    <source>
        <dbReference type="ARBA" id="ARBA00022553"/>
    </source>
</evidence>
<evidence type="ECO:0000259" key="8">
    <source>
        <dbReference type="PROSITE" id="PS50113"/>
    </source>
</evidence>
<dbReference type="Gene3D" id="3.30.450.20">
    <property type="entry name" value="PAS domain"/>
    <property type="match status" value="2"/>
</dbReference>
<dbReference type="PANTHER" id="PTHR43304">
    <property type="entry name" value="PHYTOCHROME-LIKE PROTEIN CPH1"/>
    <property type="match status" value="1"/>
</dbReference>
<feature type="domain" description="PAS" evidence="7">
    <location>
        <begin position="507"/>
        <end position="577"/>
    </location>
</feature>
<dbReference type="RefSeq" id="WP_141643018.1">
    <property type="nucleotide sequence ID" value="NZ_VIFM01000046.1"/>
</dbReference>
<dbReference type="EC" id="2.7.13.3" evidence="2"/>
<keyword evidence="10" id="KW-1185">Reference proteome</keyword>
<dbReference type="SMART" id="SM00065">
    <property type="entry name" value="GAF"/>
    <property type="match status" value="3"/>
</dbReference>
<keyword evidence="4" id="KW-0808">Transferase</keyword>
<dbReference type="InterPro" id="IPR029016">
    <property type="entry name" value="GAF-like_dom_sf"/>
</dbReference>
<comment type="catalytic activity">
    <reaction evidence="1">
        <text>ATP + protein L-histidine = ADP + protein N-phospho-L-histidine.</text>
        <dbReference type="EC" id="2.7.13.3"/>
    </reaction>
</comment>
<gene>
    <name evidence="9" type="ORF">FJV41_14240</name>
</gene>
<evidence type="ECO:0000256" key="2">
    <source>
        <dbReference type="ARBA" id="ARBA00012438"/>
    </source>
</evidence>
<feature type="domain" description="PAC" evidence="8">
    <location>
        <begin position="96"/>
        <end position="148"/>
    </location>
</feature>
<dbReference type="SMART" id="SM00091">
    <property type="entry name" value="PAS"/>
    <property type="match status" value="2"/>
</dbReference>
<dbReference type="InterPro" id="IPR003661">
    <property type="entry name" value="HisK_dim/P_dom"/>
</dbReference>
<sequence length="1047" mass="116282">MFPSHPRPEKVAEELAVSSELSQGALSWQVLESLPQLVWMTRPDGQHVYFNRRWYEFTGLSPEQSLGDGWRRIFHPDDMAEADRRWAHSLRTGEPYEVEFRCRRHDGTWRWMLGRANPLRDAEGHILQWFGTTTDIEEPKRASESMRFLAEAGALLSSSALDLEGTLSSLARLVVPRLADWCAVELVEEDGRSRQVAVAHVDPSRVRLAEQVRERYPPRPDDPHGVLAVIRTGAPVLQEVISEETLVSGSRSAEHLDFLRQLGLRSAVIVPLKARGRILGALTLVTAESGRRLGPQDLTLGEQLASRAALSVDTARLHRETQESLRRSQEERRTAETLLRIGVSLSSELDAAVLVQRITDETVALTGAGFGAFFENRVDERGESYLLYTLSGAPRQAFAHMPMPRNTAIFGPTFRGEGTRLYDDVTLQPDYGKSAPFHGMPPGHLPVRSYLAVPVKGRSGEVLGGLFFGHEEPGRFREEHARLVEGVASQAAVALDNARLFRDARRAEERFRSLVTATAQAVWVTRPDGLIEEDSPSWRAYTGQTYEQWRGQGWLDAIHPEDREPAARAWQAAVTDVRPYEVEYRLCRPDGSYSPTLARAVPVLNVSGTVREWVGTNTDMTAQRRVEEGLRRLDREQGARRLEALRAEVSGALSREGTVGEILQSCAEALARHLGAQVARLWMYSRDAAMLELVGNAGPSAPPPDRWARVSLHGPSLVAEVARKREQVWVDQMELDARVLDRAWVREQGVRSFAGIPLLVRGQLVGVMGLYSRDVLGEDAMAALATVADALAQGLERRRAEEALRLRARELAHSNEELQQFAYVASHDLQEPLRMVASYTQLLARRYQGKLDADADTFIHYAVDGVTRMQQLIQDLLAYSRVGTQGREPRPVDANQALARAKANLRVALQESGADFRAGPLPTVLADETQLAQLFQNLIGNALKFHGDAPPRVEVTAEARGAEVRFSVRDWGIGIDAQDFERIFVIFQRLHGKEAFAGTGIGLAICKKIVERLGGRIGVESRPGEGSTFWFTLPWPAAGATVSEASS</sequence>
<dbReference type="InterPro" id="IPR036097">
    <property type="entry name" value="HisK_dim/P_sf"/>
</dbReference>
<dbReference type="PROSITE" id="PS50112">
    <property type="entry name" value="PAS"/>
    <property type="match status" value="2"/>
</dbReference>
<keyword evidence="3" id="KW-0597">Phosphoprotein</keyword>
<evidence type="ECO:0000256" key="1">
    <source>
        <dbReference type="ARBA" id="ARBA00000085"/>
    </source>
</evidence>
<dbReference type="NCBIfam" id="TIGR00229">
    <property type="entry name" value="sensory_box"/>
    <property type="match status" value="2"/>
</dbReference>
<dbReference type="InterPro" id="IPR000700">
    <property type="entry name" value="PAS-assoc_C"/>
</dbReference>
<proteinExistence type="predicted"/>
<dbReference type="InterPro" id="IPR052162">
    <property type="entry name" value="Sensor_kinase/Photoreceptor"/>
</dbReference>
<dbReference type="InterPro" id="IPR005467">
    <property type="entry name" value="His_kinase_dom"/>
</dbReference>
<dbReference type="PANTHER" id="PTHR43304:SF1">
    <property type="entry name" value="PAC DOMAIN-CONTAINING PROTEIN"/>
    <property type="match status" value="1"/>
</dbReference>
<dbReference type="Gene3D" id="3.30.565.10">
    <property type="entry name" value="Histidine kinase-like ATPase, C-terminal domain"/>
    <property type="match status" value="1"/>
</dbReference>
<dbReference type="CDD" id="cd00082">
    <property type="entry name" value="HisKA"/>
    <property type="match status" value="1"/>
</dbReference>
<dbReference type="EMBL" id="VIFM01000046">
    <property type="protein sequence ID" value="TQF15323.1"/>
    <property type="molecule type" value="Genomic_DNA"/>
</dbReference>
<dbReference type="SUPFAM" id="SSF55785">
    <property type="entry name" value="PYP-like sensor domain (PAS domain)"/>
    <property type="match status" value="2"/>
</dbReference>
<dbReference type="Pfam" id="PF01590">
    <property type="entry name" value="GAF"/>
    <property type="match status" value="2"/>
</dbReference>
<dbReference type="Pfam" id="PF00512">
    <property type="entry name" value="HisKA"/>
    <property type="match status" value="1"/>
</dbReference>
<dbReference type="InterPro" id="IPR036890">
    <property type="entry name" value="HATPase_C_sf"/>
</dbReference>
<dbReference type="PRINTS" id="PR00344">
    <property type="entry name" value="BCTRLSENSOR"/>
</dbReference>
<evidence type="ECO:0000313" key="10">
    <source>
        <dbReference type="Proteomes" id="UP000315369"/>
    </source>
</evidence>
<dbReference type="AlphaFoldDB" id="A0A540X283"/>
<dbReference type="InterPro" id="IPR013655">
    <property type="entry name" value="PAS_fold_3"/>
</dbReference>
<protein>
    <recommendedName>
        <fullName evidence="2">histidine kinase</fullName>
        <ecNumber evidence="2">2.7.13.3</ecNumber>
    </recommendedName>
</protein>
<dbReference type="FunFam" id="3.30.565.10:FF:000006">
    <property type="entry name" value="Sensor histidine kinase WalK"/>
    <property type="match status" value="1"/>
</dbReference>
<dbReference type="InterPro" id="IPR001610">
    <property type="entry name" value="PAC"/>
</dbReference>
<dbReference type="Pfam" id="PF13185">
    <property type="entry name" value="GAF_2"/>
    <property type="match status" value="1"/>
</dbReference>
<dbReference type="SUPFAM" id="SSF55781">
    <property type="entry name" value="GAF domain-like"/>
    <property type="match status" value="3"/>
</dbReference>
<dbReference type="PROSITE" id="PS50113">
    <property type="entry name" value="PAC"/>
    <property type="match status" value="2"/>
</dbReference>